<feature type="domain" description="Major facilitator superfamily (MFS) profile" evidence="7">
    <location>
        <begin position="124"/>
        <end position="546"/>
    </location>
</feature>
<gene>
    <name evidence="8" type="ORF">QTO34_007272</name>
</gene>
<accession>A0AA40HJX3</accession>
<feature type="transmembrane region" description="Helical" evidence="6">
    <location>
        <begin position="378"/>
        <end position="400"/>
    </location>
</feature>
<dbReference type="GO" id="GO:0022857">
    <property type="term" value="F:transmembrane transporter activity"/>
    <property type="evidence" value="ECO:0007669"/>
    <property type="project" value="InterPro"/>
</dbReference>
<feature type="transmembrane region" description="Helical" evidence="6">
    <location>
        <begin position="209"/>
        <end position="229"/>
    </location>
</feature>
<sequence length="620" mass="69753">MAGKDNPVELQSQPSYRNLQRHEAAEHPRSWSVELLRKLRTMEINQYGKFADIMEAMGKFGPFQRRLVALAFIPHLLAVVFMYADLFVASEQKAYCNTSWILAVGPNLSVAEQLNLTLPRHSNGSFMTCRMFLPVTWDLDSIIKFGLNYTQSCSRRWIYPESKTRSVINEFDLVCGEDFSPEAVQSMFLTGLLTGALIFGFISDKVGRYPSMLLSNVGIIIFGFGTAFVNSFHQYLFFRFGVSQSLVGHTISSMALTVEWLVGEHRAHSIILSQSFYSLGLMFLSGLAYSLPHWRLLFLLVTAPVLFLISFIWIFPESPRWLLVKGKVEEAKQVLCHAADINKTTIPLSLLDKLQVPGKKVTNASILDFYSNRQLRKVTLVMGCVWFTIGHSYSTLTLKMKDVGVSPQMSEIIPGIMGMPARLCCIFLFEQFGRKWCMAGALFQGSFMNLLIPFIPSELKTTMLLLILVGQLSLAALMSMFFAYSAELLPTILRTTGLGLLILAWASGNMVSLALITWSPPNISNYIGYVSTILSLSLFYMLPETKNQPHTDILEQFSSYRRGFSKDMSKEDLLAETKLYGELNEEVAKITLFNAMMEPEPDLFSPPLTTKEESSSSQEA</sequence>
<evidence type="ECO:0000256" key="5">
    <source>
        <dbReference type="SAM" id="MobiDB-lite"/>
    </source>
</evidence>
<keyword evidence="3 6" id="KW-1133">Transmembrane helix</keyword>
<feature type="transmembrane region" description="Helical" evidence="6">
    <location>
        <begin position="235"/>
        <end position="258"/>
    </location>
</feature>
<feature type="transmembrane region" description="Helical" evidence="6">
    <location>
        <begin position="412"/>
        <end position="429"/>
    </location>
</feature>
<feature type="region of interest" description="Disordered" evidence="5">
    <location>
        <begin position="600"/>
        <end position="620"/>
    </location>
</feature>
<feature type="transmembrane region" description="Helical" evidence="6">
    <location>
        <begin position="67"/>
        <end position="84"/>
    </location>
</feature>
<dbReference type="AlphaFoldDB" id="A0AA40HJX3"/>
<dbReference type="InterPro" id="IPR005828">
    <property type="entry name" value="MFS_sugar_transport-like"/>
</dbReference>
<evidence type="ECO:0000256" key="3">
    <source>
        <dbReference type="ARBA" id="ARBA00022989"/>
    </source>
</evidence>
<feature type="transmembrane region" description="Helical" evidence="6">
    <location>
        <begin position="496"/>
        <end position="517"/>
    </location>
</feature>
<dbReference type="PANTHER" id="PTHR24064">
    <property type="entry name" value="SOLUTE CARRIER FAMILY 22 MEMBER"/>
    <property type="match status" value="1"/>
</dbReference>
<evidence type="ECO:0000259" key="7">
    <source>
        <dbReference type="PROSITE" id="PS50850"/>
    </source>
</evidence>
<keyword evidence="2 6" id="KW-0812">Transmembrane</keyword>
<feature type="transmembrane region" description="Helical" evidence="6">
    <location>
        <begin position="462"/>
        <end position="484"/>
    </location>
</feature>
<evidence type="ECO:0000256" key="4">
    <source>
        <dbReference type="ARBA" id="ARBA00023136"/>
    </source>
</evidence>
<keyword evidence="9" id="KW-1185">Reference proteome</keyword>
<dbReference type="Gene3D" id="1.20.1250.20">
    <property type="entry name" value="MFS general substrate transporter like domains"/>
    <property type="match status" value="1"/>
</dbReference>
<evidence type="ECO:0000313" key="9">
    <source>
        <dbReference type="Proteomes" id="UP001177744"/>
    </source>
</evidence>
<feature type="transmembrane region" description="Helical" evidence="6">
    <location>
        <begin position="296"/>
        <end position="315"/>
    </location>
</feature>
<feature type="transmembrane region" description="Helical" evidence="6">
    <location>
        <begin position="270"/>
        <end position="290"/>
    </location>
</feature>
<feature type="transmembrane region" description="Helical" evidence="6">
    <location>
        <begin position="523"/>
        <end position="542"/>
    </location>
</feature>
<dbReference type="SUPFAM" id="SSF103473">
    <property type="entry name" value="MFS general substrate transporter"/>
    <property type="match status" value="1"/>
</dbReference>
<evidence type="ECO:0000256" key="1">
    <source>
        <dbReference type="ARBA" id="ARBA00004127"/>
    </source>
</evidence>
<feature type="transmembrane region" description="Helical" evidence="6">
    <location>
        <begin position="436"/>
        <end position="456"/>
    </location>
</feature>
<dbReference type="GO" id="GO:0016020">
    <property type="term" value="C:membrane"/>
    <property type="evidence" value="ECO:0007669"/>
    <property type="project" value="InterPro"/>
</dbReference>
<evidence type="ECO:0000313" key="8">
    <source>
        <dbReference type="EMBL" id="KAK1332589.1"/>
    </source>
</evidence>
<dbReference type="GO" id="GO:0012505">
    <property type="term" value="C:endomembrane system"/>
    <property type="evidence" value="ECO:0007669"/>
    <property type="project" value="UniProtKB-SubCell"/>
</dbReference>
<proteinExistence type="predicted"/>
<dbReference type="Pfam" id="PF00083">
    <property type="entry name" value="Sugar_tr"/>
    <property type="match status" value="1"/>
</dbReference>
<feature type="compositionally biased region" description="Polar residues" evidence="5">
    <location>
        <begin position="9"/>
        <end position="18"/>
    </location>
</feature>
<dbReference type="EMBL" id="JAULJE010000018">
    <property type="protein sequence ID" value="KAK1332589.1"/>
    <property type="molecule type" value="Genomic_DNA"/>
</dbReference>
<feature type="region of interest" description="Disordered" evidence="5">
    <location>
        <begin position="1"/>
        <end position="23"/>
    </location>
</feature>
<protein>
    <recommendedName>
        <fullName evidence="7">Major facilitator superfamily (MFS) profile domain-containing protein</fullName>
    </recommendedName>
</protein>
<organism evidence="8 9">
    <name type="scientific">Cnephaeus nilssonii</name>
    <name type="common">Northern bat</name>
    <name type="synonym">Eptesicus nilssonii</name>
    <dbReference type="NCBI Taxonomy" id="3371016"/>
    <lineage>
        <taxon>Eukaryota</taxon>
        <taxon>Metazoa</taxon>
        <taxon>Chordata</taxon>
        <taxon>Craniata</taxon>
        <taxon>Vertebrata</taxon>
        <taxon>Euteleostomi</taxon>
        <taxon>Mammalia</taxon>
        <taxon>Eutheria</taxon>
        <taxon>Laurasiatheria</taxon>
        <taxon>Chiroptera</taxon>
        <taxon>Yangochiroptera</taxon>
        <taxon>Vespertilionidae</taxon>
        <taxon>Cnephaeus</taxon>
    </lineage>
</organism>
<reference evidence="8" key="1">
    <citation type="submission" date="2023-06" db="EMBL/GenBank/DDBJ databases">
        <title>Reference genome for the Northern bat (Eptesicus nilssonii), a most northern bat species.</title>
        <authorList>
            <person name="Laine V.N."/>
            <person name="Pulliainen A.T."/>
            <person name="Lilley T.M."/>
        </authorList>
    </citation>
    <scope>NUCLEOTIDE SEQUENCE</scope>
    <source>
        <strain evidence="8">BLF_Eptnil</strain>
        <tissue evidence="8">Kidney</tissue>
    </source>
</reference>
<dbReference type="InterPro" id="IPR020846">
    <property type="entry name" value="MFS_dom"/>
</dbReference>
<evidence type="ECO:0000256" key="6">
    <source>
        <dbReference type="SAM" id="Phobius"/>
    </source>
</evidence>
<keyword evidence="4 6" id="KW-0472">Membrane</keyword>
<name>A0AA40HJX3_CNENI</name>
<comment type="subcellular location">
    <subcellularLocation>
        <location evidence="1">Endomembrane system</location>
        <topology evidence="1">Multi-pass membrane protein</topology>
    </subcellularLocation>
</comment>
<comment type="caution">
    <text evidence="8">The sequence shown here is derived from an EMBL/GenBank/DDBJ whole genome shotgun (WGS) entry which is preliminary data.</text>
</comment>
<dbReference type="Proteomes" id="UP001177744">
    <property type="component" value="Unassembled WGS sequence"/>
</dbReference>
<evidence type="ECO:0000256" key="2">
    <source>
        <dbReference type="ARBA" id="ARBA00022692"/>
    </source>
</evidence>
<dbReference type="PROSITE" id="PS50850">
    <property type="entry name" value="MFS"/>
    <property type="match status" value="1"/>
</dbReference>
<feature type="transmembrane region" description="Helical" evidence="6">
    <location>
        <begin position="183"/>
        <end position="202"/>
    </location>
</feature>
<dbReference type="InterPro" id="IPR036259">
    <property type="entry name" value="MFS_trans_sf"/>
</dbReference>